<accession>E2A6Y8</accession>
<sequence length="98" mass="10895">VWLIQLIYTIALLTGIIVTPKEKALKDGTVAVVVSIESCFLLTRIYVNKKLMLSLIQKMDDLLQTTDDIMEDIVKTTLKPIIMPFVIYGAAGIISITI</sequence>
<dbReference type="Proteomes" id="UP000000311">
    <property type="component" value="Unassembled WGS sequence"/>
</dbReference>
<evidence type="ECO:0000256" key="1">
    <source>
        <dbReference type="SAM" id="Phobius"/>
    </source>
</evidence>
<keyword evidence="1" id="KW-1133">Transmembrane helix</keyword>
<organism evidence="3">
    <name type="scientific">Camponotus floridanus</name>
    <name type="common">Florida carpenter ant</name>
    <dbReference type="NCBI Taxonomy" id="104421"/>
    <lineage>
        <taxon>Eukaryota</taxon>
        <taxon>Metazoa</taxon>
        <taxon>Ecdysozoa</taxon>
        <taxon>Arthropoda</taxon>
        <taxon>Hexapoda</taxon>
        <taxon>Insecta</taxon>
        <taxon>Pterygota</taxon>
        <taxon>Neoptera</taxon>
        <taxon>Endopterygota</taxon>
        <taxon>Hymenoptera</taxon>
        <taxon>Apocrita</taxon>
        <taxon>Aculeata</taxon>
        <taxon>Formicoidea</taxon>
        <taxon>Formicidae</taxon>
        <taxon>Formicinae</taxon>
        <taxon>Camponotus</taxon>
    </lineage>
</organism>
<protein>
    <submittedName>
        <fullName evidence="2">Uncharacterized protein</fullName>
    </submittedName>
</protein>
<dbReference type="OMA" id="NNIMQDA"/>
<feature type="non-terminal residue" evidence="2">
    <location>
        <position position="1"/>
    </location>
</feature>
<dbReference type="AlphaFoldDB" id="E2A6Y8"/>
<dbReference type="InParanoid" id="E2A6Y8"/>
<evidence type="ECO:0000313" key="3">
    <source>
        <dbReference type="Proteomes" id="UP000000311"/>
    </source>
</evidence>
<keyword evidence="3" id="KW-1185">Reference proteome</keyword>
<gene>
    <name evidence="2" type="ORF">EAG_00215</name>
</gene>
<name>E2A6Y8_CAMFO</name>
<dbReference type="EMBL" id="GL437204">
    <property type="protein sequence ID" value="EFN70801.1"/>
    <property type="molecule type" value="Genomic_DNA"/>
</dbReference>
<feature type="transmembrane region" description="Helical" evidence="1">
    <location>
        <begin position="28"/>
        <end position="47"/>
    </location>
</feature>
<keyword evidence="1" id="KW-0472">Membrane</keyword>
<dbReference type="OrthoDB" id="8185860at2759"/>
<proteinExistence type="predicted"/>
<reference evidence="2 3" key="1">
    <citation type="journal article" date="2010" name="Science">
        <title>Genomic comparison of the ants Camponotus floridanus and Harpegnathos saltator.</title>
        <authorList>
            <person name="Bonasio R."/>
            <person name="Zhang G."/>
            <person name="Ye C."/>
            <person name="Mutti N.S."/>
            <person name="Fang X."/>
            <person name="Qin N."/>
            <person name="Donahue G."/>
            <person name="Yang P."/>
            <person name="Li Q."/>
            <person name="Li C."/>
            <person name="Zhang P."/>
            <person name="Huang Z."/>
            <person name="Berger S.L."/>
            <person name="Reinberg D."/>
            <person name="Wang J."/>
            <person name="Liebig J."/>
        </authorList>
    </citation>
    <scope>NUCLEOTIDE SEQUENCE [LARGE SCALE GENOMIC DNA]</scope>
    <source>
        <strain evidence="3">C129</strain>
    </source>
</reference>
<evidence type="ECO:0000313" key="2">
    <source>
        <dbReference type="EMBL" id="EFN70801.1"/>
    </source>
</evidence>
<feature type="non-terminal residue" evidence="2">
    <location>
        <position position="98"/>
    </location>
</feature>
<keyword evidence="1" id="KW-0812">Transmembrane</keyword>